<name>A0ABS9RHR7_9FLAO</name>
<feature type="domain" description="SusD-like N-terminal" evidence="7">
    <location>
        <begin position="124"/>
        <end position="249"/>
    </location>
</feature>
<keyword evidence="3" id="KW-0732">Signal</keyword>
<keyword evidence="9" id="KW-1185">Reference proteome</keyword>
<proteinExistence type="inferred from homology"/>
<protein>
    <submittedName>
        <fullName evidence="8">RagB/SusD family nutrient uptake outer membrane protein</fullName>
    </submittedName>
</protein>
<dbReference type="Pfam" id="PF07980">
    <property type="entry name" value="SusD_RagB"/>
    <property type="match status" value="1"/>
</dbReference>
<dbReference type="InterPro" id="IPR011990">
    <property type="entry name" value="TPR-like_helical_dom_sf"/>
</dbReference>
<dbReference type="Gene3D" id="1.25.40.390">
    <property type="match status" value="1"/>
</dbReference>
<dbReference type="InterPro" id="IPR012944">
    <property type="entry name" value="SusD_RagB_dom"/>
</dbReference>
<evidence type="ECO:0000313" key="9">
    <source>
        <dbReference type="Proteomes" id="UP001156141"/>
    </source>
</evidence>
<dbReference type="RefSeq" id="WP_240571994.1">
    <property type="nucleotide sequence ID" value="NZ_CP136709.1"/>
</dbReference>
<dbReference type="SUPFAM" id="SSF48452">
    <property type="entry name" value="TPR-like"/>
    <property type="match status" value="1"/>
</dbReference>
<evidence type="ECO:0000256" key="3">
    <source>
        <dbReference type="ARBA" id="ARBA00022729"/>
    </source>
</evidence>
<feature type="domain" description="RagB/SusD" evidence="6">
    <location>
        <begin position="301"/>
        <end position="655"/>
    </location>
</feature>
<comment type="subcellular location">
    <subcellularLocation>
        <location evidence="1">Cell outer membrane</location>
    </subcellularLocation>
</comment>
<dbReference type="InterPro" id="IPR033985">
    <property type="entry name" value="SusD-like_N"/>
</dbReference>
<dbReference type="Proteomes" id="UP001156141">
    <property type="component" value="Unassembled WGS sequence"/>
</dbReference>
<evidence type="ECO:0000256" key="4">
    <source>
        <dbReference type="ARBA" id="ARBA00023136"/>
    </source>
</evidence>
<organism evidence="8 9">
    <name type="scientific">Aestuariibaculum lutulentum</name>
    <dbReference type="NCBI Taxonomy" id="2920935"/>
    <lineage>
        <taxon>Bacteria</taxon>
        <taxon>Pseudomonadati</taxon>
        <taxon>Bacteroidota</taxon>
        <taxon>Flavobacteriia</taxon>
        <taxon>Flavobacteriales</taxon>
        <taxon>Flavobacteriaceae</taxon>
    </lineage>
</organism>
<evidence type="ECO:0000259" key="7">
    <source>
        <dbReference type="Pfam" id="PF14322"/>
    </source>
</evidence>
<keyword evidence="4" id="KW-0472">Membrane</keyword>
<evidence type="ECO:0000256" key="1">
    <source>
        <dbReference type="ARBA" id="ARBA00004442"/>
    </source>
</evidence>
<comment type="caution">
    <text evidence="8">The sequence shown here is derived from an EMBL/GenBank/DDBJ whole genome shotgun (WGS) entry which is preliminary data.</text>
</comment>
<evidence type="ECO:0000256" key="2">
    <source>
        <dbReference type="ARBA" id="ARBA00006275"/>
    </source>
</evidence>
<keyword evidence="5" id="KW-0998">Cell outer membrane</keyword>
<evidence type="ECO:0000259" key="6">
    <source>
        <dbReference type="Pfam" id="PF07980"/>
    </source>
</evidence>
<gene>
    <name evidence="8" type="ORF">MKW35_03475</name>
</gene>
<dbReference type="Pfam" id="PF14322">
    <property type="entry name" value="SusD-like_3"/>
    <property type="match status" value="1"/>
</dbReference>
<dbReference type="EMBL" id="JAKVQD010000001">
    <property type="protein sequence ID" value="MCH4551667.1"/>
    <property type="molecule type" value="Genomic_DNA"/>
</dbReference>
<sequence length="663" mass="75433">MKNLSIKNLALFLAATVIVGCSTDFIEEKKNYQKVDVEIYQYEPLAINYVDYLYNLFSPSGSVNMAMWSKAAVDNSDVPGNGNSTIFVKATDEVAGEVDLNKEWADISPLNAHCLKSLGQPIRTNPQNDAWTRIRYCNLYINNIDQYSKLEEDFENQILGQIYFWRAWQYFDLVRLYGGIPIVLEEQALAAEDPSNQTPRSSAAEVIDQIVADLEKSQTLLENARPYEDADAGRITAAAAAALKGRVLLTWASPLFNRNDDQSRWQRAYDANLEAYNVCLASGKGLNPDWQNMWFDDNGMESVFGYGFNDFTNSSGGTVKNNYTEYQTRSYDQGGNNYLTNGLSPTKNIVDAFPMADGTPYDPSGNLNHFYRDRDPRFYYTFAYNGAIWPYSGNSNYRNWTYYWYPIGAGEGRPKIATNVQQNSTGIYLRKFTNGNSSNTNNFRNSGADYMDIRFAEVVLNLAESAIGINSLSEGKGYIEKIRERAGVTNADGHYGLASVSSRDEHFAAVINERKVEFAYENKRFFDLRRWMLYNDDFGTCTRLNQTPIEGSRRQGYYTYVKTDPDNYYVGIPDPLKGSSASIINRDTTTYPSGVSNYDEFVDYLYDNHFEVVVRDNGIESPETFAFKWYNEYYFFGIYQNLLNSTPYLQQTQGWGGSFIGYN</sequence>
<evidence type="ECO:0000313" key="8">
    <source>
        <dbReference type="EMBL" id="MCH4551667.1"/>
    </source>
</evidence>
<reference evidence="8" key="1">
    <citation type="submission" date="2022-02" db="EMBL/GenBank/DDBJ databases">
        <title>Aestuariibaculum sp., a marine bacterium isolated from sediment in Guangxi.</title>
        <authorList>
            <person name="Ying J."/>
        </authorList>
    </citation>
    <scope>NUCLEOTIDE SEQUENCE</scope>
    <source>
        <strain evidence="8">L182</strain>
    </source>
</reference>
<dbReference type="PROSITE" id="PS51257">
    <property type="entry name" value="PROKAR_LIPOPROTEIN"/>
    <property type="match status" value="1"/>
</dbReference>
<evidence type="ECO:0000256" key="5">
    <source>
        <dbReference type="ARBA" id="ARBA00023237"/>
    </source>
</evidence>
<comment type="similarity">
    <text evidence="2">Belongs to the SusD family.</text>
</comment>
<accession>A0ABS9RHR7</accession>